<name>A0A0D2GJK1_9EURO</name>
<protein>
    <submittedName>
        <fullName evidence="2">Uncharacterized protein</fullName>
    </submittedName>
</protein>
<feature type="region of interest" description="Disordered" evidence="1">
    <location>
        <begin position="695"/>
        <end position="719"/>
    </location>
</feature>
<feature type="region of interest" description="Disordered" evidence="1">
    <location>
        <begin position="634"/>
        <end position="655"/>
    </location>
</feature>
<proteinExistence type="predicted"/>
<feature type="compositionally biased region" description="Polar residues" evidence="1">
    <location>
        <begin position="1184"/>
        <end position="1199"/>
    </location>
</feature>
<dbReference type="Proteomes" id="UP000054266">
    <property type="component" value="Unassembled WGS sequence"/>
</dbReference>
<feature type="compositionally biased region" description="Polar residues" evidence="1">
    <location>
        <begin position="491"/>
        <end position="500"/>
    </location>
</feature>
<feature type="compositionally biased region" description="Polar residues" evidence="1">
    <location>
        <begin position="1056"/>
        <end position="1069"/>
    </location>
</feature>
<feature type="region of interest" description="Disordered" evidence="1">
    <location>
        <begin position="438"/>
        <end position="522"/>
    </location>
</feature>
<feature type="region of interest" description="Disordered" evidence="1">
    <location>
        <begin position="241"/>
        <end position="284"/>
    </location>
</feature>
<dbReference type="STRING" id="5601.A0A0D2GJK1"/>
<reference evidence="2 3" key="1">
    <citation type="submission" date="2015-01" db="EMBL/GenBank/DDBJ databases">
        <title>The Genome Sequence of Capronia semiimmersa CBS27337.</title>
        <authorList>
            <consortium name="The Broad Institute Genomics Platform"/>
            <person name="Cuomo C."/>
            <person name="de Hoog S."/>
            <person name="Gorbushina A."/>
            <person name="Stielow B."/>
            <person name="Teixiera M."/>
            <person name="Abouelleil A."/>
            <person name="Chapman S.B."/>
            <person name="Priest M."/>
            <person name="Young S.K."/>
            <person name="Wortman J."/>
            <person name="Nusbaum C."/>
            <person name="Birren B."/>
        </authorList>
    </citation>
    <scope>NUCLEOTIDE SEQUENCE [LARGE SCALE GENOMIC DNA]</scope>
    <source>
        <strain evidence="2 3">CBS 27337</strain>
    </source>
</reference>
<feature type="compositionally biased region" description="Polar residues" evidence="1">
    <location>
        <begin position="160"/>
        <end position="183"/>
    </location>
</feature>
<dbReference type="HOGENOM" id="CLU_265095_0_0_1"/>
<feature type="region of interest" description="Disordered" evidence="1">
    <location>
        <begin position="160"/>
        <end position="199"/>
    </location>
</feature>
<dbReference type="EMBL" id="KN846956">
    <property type="protein sequence ID" value="KIW72524.1"/>
    <property type="molecule type" value="Genomic_DNA"/>
</dbReference>
<feature type="compositionally biased region" description="Low complexity" evidence="1">
    <location>
        <begin position="268"/>
        <end position="282"/>
    </location>
</feature>
<feature type="region of interest" description="Disordered" evidence="1">
    <location>
        <begin position="1174"/>
        <end position="1233"/>
    </location>
</feature>
<feature type="region of interest" description="Disordered" evidence="1">
    <location>
        <begin position="1056"/>
        <end position="1109"/>
    </location>
</feature>
<accession>A0A0D2GJK1</accession>
<feature type="compositionally biased region" description="Polar residues" evidence="1">
    <location>
        <begin position="909"/>
        <end position="923"/>
    </location>
</feature>
<feature type="region of interest" description="Disordered" evidence="1">
    <location>
        <begin position="770"/>
        <end position="851"/>
    </location>
</feature>
<keyword evidence="3" id="KW-1185">Reference proteome</keyword>
<feature type="compositionally biased region" description="Basic and acidic residues" evidence="1">
    <location>
        <begin position="770"/>
        <end position="779"/>
    </location>
</feature>
<organism evidence="2 3">
    <name type="scientific">Phialophora macrospora</name>
    <dbReference type="NCBI Taxonomy" id="1851006"/>
    <lineage>
        <taxon>Eukaryota</taxon>
        <taxon>Fungi</taxon>
        <taxon>Dikarya</taxon>
        <taxon>Ascomycota</taxon>
        <taxon>Pezizomycotina</taxon>
        <taxon>Eurotiomycetes</taxon>
        <taxon>Chaetothyriomycetidae</taxon>
        <taxon>Chaetothyriales</taxon>
        <taxon>Herpotrichiellaceae</taxon>
        <taxon>Phialophora</taxon>
    </lineage>
</organism>
<evidence type="ECO:0000256" key="1">
    <source>
        <dbReference type="SAM" id="MobiDB-lite"/>
    </source>
</evidence>
<sequence>MDLQQPWLAEFIESGLGAWFHKLEGTPNDQYSFRKVDDVLRVTQTTKNVRTVRLLKLPQLGIREPRGEVSDGAHTIEAVFPTNNATALLQAGAQRGTVLSLADPVIRVTAHVNPPKPLLEFDRWEFADDKDQVPEESSTEVPVMQEQAILDSMSRYGTVKSHNCGASNPVPHSSPRSIISQAPFSPRNHAGTDDEDEDNLSQHQFFTQPTVAINLAGPTRSSRSPHTVDSELASEVETLQSFQKREMKPSANASSADAGKRTAPTPLPSLSTSPRSINPSSSEIPDVVLNQEGHENSSPIETTELVANIDLSAQPLQTAKDDNLTNERAELSPVSPRTPCEDIDAPCGSLRRWRLHSQGRRYIPRYVCKIPRDQEDFLKSLLESGDSWQPPLVGHVHRPGQVPLTLLEQLCNAADKHAQHPVTPPSPAKAVNTLVQGLSSPRGRNEGTVDATSNDEGASQAAVEWSPSPPTQQRRHRLASVEPDDDGLSESAASTDLSPSPTLPKHQITALPQSSPPVDLRGNRQLVGLESGLGSPELNGRIPHRVSVNDDQEVEQDEFEFRSNNVSPRPPSRISELHVECTPSVTQTPLSVRSADVGSKDRRVHTTNNHFTSSQMMGNFRTKKIQVKRTPYPINDTALLPRPGGERINNEAPLSSVVPGTYTSLTSGEVPSSDGASGHLEAALTVTTAKARAPASVNSSAAADNPSHAKPSKASQEEVIVRSTEQPIPLPVLLSGGSSQRSPHNPVQALISNALKDMEGVQFHDLRIEQTKAGDRDQAESIARQTNDEDVSQQPIHPDGPVLKEVNLRPVATESSEYPASVKRKRDDSGGNVTQMKRQRRHPQTSSVDANLAICEKGRNELRENIQAISKPKSPFRRPSNSSLDADSSSRPDEAPLSIAEQPRMPDSTIDTRPSSTPVTRQSTYSGVWHIEDKTRPSDSASLHSLAAGAAASERELFSKYCAAYPDYEGDADDFLRSYHFIQGVLNDEPNKIHSSLLDDAVFHHYYSYPPYKETMGFVKFFNECVEDPRHHKRIIKLAAAERLPSHDQLRRSTFTANSLPRAQPSSDPRSALASSAVPMPSMKDGLETGRKQQQALVHTDSEPPATAALSQESIDCIEKWRENAAPRVSPELGTADIDRSLLTTSKVEKSVSLTATPSLPSKIRHLPQPLERSALAPTPTPEPTGSNLKSRSPASTAQARRDASAKSSVMPQPPSSAVKARSPAFSSQAVEGERPGKWFTETNTAFTHFEKEYIRLYKEKKGKSVAAKARYSAPSRSVTGTGIDIFSWRK</sequence>
<gene>
    <name evidence="2" type="ORF">PV04_00709</name>
</gene>
<feature type="region of interest" description="Disordered" evidence="1">
    <location>
        <begin position="866"/>
        <end position="923"/>
    </location>
</feature>
<evidence type="ECO:0000313" key="2">
    <source>
        <dbReference type="EMBL" id="KIW72524.1"/>
    </source>
</evidence>
<evidence type="ECO:0000313" key="3">
    <source>
        <dbReference type="Proteomes" id="UP000054266"/>
    </source>
</evidence>